<evidence type="ECO:0008006" key="3">
    <source>
        <dbReference type="Google" id="ProtNLM"/>
    </source>
</evidence>
<comment type="caution">
    <text evidence="1">The sequence shown here is derived from an EMBL/GenBank/DDBJ whole genome shotgun (WGS) entry which is preliminary data.</text>
</comment>
<reference evidence="1 2" key="1">
    <citation type="submission" date="2018-05" db="EMBL/GenBank/DDBJ databases">
        <title>Draft genome of Methanospirillum stamsii Pt1.</title>
        <authorList>
            <person name="Dueholm M.S."/>
            <person name="Nielsen P.H."/>
            <person name="Bakmann L.F."/>
            <person name="Otzen D.E."/>
        </authorList>
    </citation>
    <scope>NUCLEOTIDE SEQUENCE [LARGE SCALE GENOMIC DNA]</scope>
    <source>
        <strain evidence="1 2">Pt1</strain>
    </source>
</reference>
<protein>
    <recommendedName>
        <fullName evidence="3">ATP synthase archaeal subunit H</fullName>
    </recommendedName>
</protein>
<dbReference type="GeneID" id="97608287"/>
<evidence type="ECO:0000313" key="1">
    <source>
        <dbReference type="EMBL" id="PWR72370.1"/>
    </source>
</evidence>
<dbReference type="Gene3D" id="1.20.5.2950">
    <property type="match status" value="1"/>
</dbReference>
<dbReference type="OrthoDB" id="117512at2157"/>
<accession>A0A2V2N156</accession>
<dbReference type="Proteomes" id="UP000245934">
    <property type="component" value="Unassembled WGS sequence"/>
</dbReference>
<organism evidence="1 2">
    <name type="scientific">Methanospirillum stamsii</name>
    <dbReference type="NCBI Taxonomy" id="1277351"/>
    <lineage>
        <taxon>Archaea</taxon>
        <taxon>Methanobacteriati</taxon>
        <taxon>Methanobacteriota</taxon>
        <taxon>Stenosarchaea group</taxon>
        <taxon>Methanomicrobia</taxon>
        <taxon>Methanomicrobiales</taxon>
        <taxon>Methanospirillaceae</taxon>
        <taxon>Methanospirillum</taxon>
    </lineage>
</organism>
<sequence>MEHSLLDQISKKESELKQECDLACKEAEDLIHDARVKARGQLEEAEKKGAEEALVFMQKGMAELSFQVEEIRKAGEREAADVLSRGEKNVDNAIIRIVEKAR</sequence>
<dbReference type="AlphaFoldDB" id="A0A2V2N156"/>
<gene>
    <name evidence="1" type="ORF">DLD82_12330</name>
</gene>
<keyword evidence="2" id="KW-1185">Reference proteome</keyword>
<dbReference type="RefSeq" id="WP_109941430.1">
    <property type="nucleotide sequence ID" value="NZ_CP176366.1"/>
</dbReference>
<dbReference type="EMBL" id="QGMZ01000027">
    <property type="protein sequence ID" value="PWR72370.1"/>
    <property type="molecule type" value="Genomic_DNA"/>
</dbReference>
<evidence type="ECO:0000313" key="2">
    <source>
        <dbReference type="Proteomes" id="UP000245934"/>
    </source>
</evidence>
<proteinExistence type="predicted"/>
<name>A0A2V2N156_9EURY</name>